<comment type="similarity">
    <text evidence="2">Belongs to the GerABKC lipoprotein family.</text>
</comment>
<name>A0A7W5AZP1_9BACL</name>
<sequence length="393" mass="44320">MRRIIKLLPLLWLLASSVLLTSCWDRTELNDLALITMLAIDRTEEGGIRTSAQIIIPQNQRSGAEGGGGEGKKTIMRSEQGMNISDALSRLQRKVPRKLFWGQCKVFLIGEDLAKTGLKEHFDFLVRHPQPRERAYIFISKGPASDALELIPPIERNSSEALRELAQLQISLGVTLEETSIMLKRDSDAFALPYVTILKPSKSEDPLKTIPYIKGTAMFKNGRMIGALSEKETQGVMWVLNEIEDYTVTFNPEGKGAVSLKPVKADVKLKPLIKGDKWSLTVSIRAEGDIEENNTQLDPVDPKIQIVLEQAFKDSVRKRIEQCINQQQHRWNADIFDFAGVFHRKYPKQWEKHKGDWDSLFPKIAVSVQVEAHILRPGLVNVPGGMPQEEVIH</sequence>
<evidence type="ECO:0000259" key="9">
    <source>
        <dbReference type="Pfam" id="PF25198"/>
    </source>
</evidence>
<dbReference type="Pfam" id="PF05504">
    <property type="entry name" value="Spore_GerAC"/>
    <property type="match status" value="1"/>
</dbReference>
<evidence type="ECO:0000256" key="5">
    <source>
        <dbReference type="ARBA" id="ARBA00023136"/>
    </source>
</evidence>
<dbReference type="Gene3D" id="3.30.300.210">
    <property type="entry name" value="Nutrient germinant receptor protein C, domain 3"/>
    <property type="match status" value="1"/>
</dbReference>
<organism evidence="10 11">
    <name type="scientific">Paenibacillus phyllosphaerae</name>
    <dbReference type="NCBI Taxonomy" id="274593"/>
    <lineage>
        <taxon>Bacteria</taxon>
        <taxon>Bacillati</taxon>
        <taxon>Bacillota</taxon>
        <taxon>Bacilli</taxon>
        <taxon>Bacillales</taxon>
        <taxon>Paenibacillaceae</taxon>
        <taxon>Paenibacillus</taxon>
    </lineage>
</organism>
<dbReference type="RefSeq" id="WP_183601605.1">
    <property type="nucleotide sequence ID" value="NZ_JACHXK010000008.1"/>
</dbReference>
<evidence type="ECO:0000313" key="11">
    <source>
        <dbReference type="Proteomes" id="UP000570361"/>
    </source>
</evidence>
<dbReference type="PANTHER" id="PTHR35789:SF1">
    <property type="entry name" value="SPORE GERMINATION PROTEIN B3"/>
    <property type="match status" value="1"/>
</dbReference>
<protein>
    <submittedName>
        <fullName evidence="10">Spore germination protein KC</fullName>
    </submittedName>
</protein>
<dbReference type="InterPro" id="IPR046953">
    <property type="entry name" value="Spore_GerAC-like_C"/>
</dbReference>
<dbReference type="PANTHER" id="PTHR35789">
    <property type="entry name" value="SPORE GERMINATION PROTEIN B3"/>
    <property type="match status" value="1"/>
</dbReference>
<evidence type="ECO:0000256" key="6">
    <source>
        <dbReference type="ARBA" id="ARBA00023139"/>
    </source>
</evidence>
<gene>
    <name evidence="10" type="ORF">FHS18_003810</name>
</gene>
<keyword evidence="7" id="KW-0449">Lipoprotein</keyword>
<evidence type="ECO:0000313" key="10">
    <source>
        <dbReference type="EMBL" id="MBB3111742.1"/>
    </source>
</evidence>
<dbReference type="GO" id="GO:0016020">
    <property type="term" value="C:membrane"/>
    <property type="evidence" value="ECO:0007669"/>
    <property type="project" value="UniProtKB-SubCell"/>
</dbReference>
<dbReference type="NCBIfam" id="TIGR02887">
    <property type="entry name" value="spore_ger_x_C"/>
    <property type="match status" value="1"/>
</dbReference>
<evidence type="ECO:0000259" key="8">
    <source>
        <dbReference type="Pfam" id="PF05504"/>
    </source>
</evidence>
<feature type="domain" description="Spore germination GerAC-like C-terminal" evidence="8">
    <location>
        <begin position="214"/>
        <end position="378"/>
    </location>
</feature>
<keyword evidence="6" id="KW-0564">Palmitate</keyword>
<reference evidence="10 11" key="1">
    <citation type="submission" date="2020-08" db="EMBL/GenBank/DDBJ databases">
        <title>Genomic Encyclopedia of Type Strains, Phase III (KMG-III): the genomes of soil and plant-associated and newly described type strains.</title>
        <authorList>
            <person name="Whitman W."/>
        </authorList>
    </citation>
    <scope>NUCLEOTIDE SEQUENCE [LARGE SCALE GENOMIC DNA]</scope>
    <source>
        <strain evidence="10 11">CECT 5862</strain>
    </source>
</reference>
<keyword evidence="5" id="KW-0472">Membrane</keyword>
<dbReference type="Pfam" id="PF25198">
    <property type="entry name" value="Spore_GerAC_N"/>
    <property type="match status" value="1"/>
</dbReference>
<dbReference type="InterPro" id="IPR057336">
    <property type="entry name" value="GerAC_N"/>
</dbReference>
<dbReference type="Gene3D" id="6.20.190.10">
    <property type="entry name" value="Nutrient germinant receptor protein C, domain 1"/>
    <property type="match status" value="1"/>
</dbReference>
<accession>A0A7W5AZP1</accession>
<evidence type="ECO:0000256" key="7">
    <source>
        <dbReference type="ARBA" id="ARBA00023288"/>
    </source>
</evidence>
<keyword evidence="11" id="KW-1185">Reference proteome</keyword>
<dbReference type="AlphaFoldDB" id="A0A7W5AZP1"/>
<dbReference type="EMBL" id="JACHXK010000008">
    <property type="protein sequence ID" value="MBB3111742.1"/>
    <property type="molecule type" value="Genomic_DNA"/>
</dbReference>
<comment type="caution">
    <text evidence="10">The sequence shown here is derived from an EMBL/GenBank/DDBJ whole genome shotgun (WGS) entry which is preliminary data.</text>
</comment>
<keyword evidence="4" id="KW-0732">Signal</keyword>
<feature type="domain" description="Spore germination protein N-terminal" evidence="9">
    <location>
        <begin position="25"/>
        <end position="197"/>
    </location>
</feature>
<keyword evidence="3" id="KW-0309">Germination</keyword>
<dbReference type="InterPro" id="IPR038501">
    <property type="entry name" value="Spore_GerAC_C_sf"/>
</dbReference>
<dbReference type="PROSITE" id="PS51257">
    <property type="entry name" value="PROKAR_LIPOPROTEIN"/>
    <property type="match status" value="1"/>
</dbReference>
<evidence type="ECO:0000256" key="4">
    <source>
        <dbReference type="ARBA" id="ARBA00022729"/>
    </source>
</evidence>
<evidence type="ECO:0000256" key="2">
    <source>
        <dbReference type="ARBA" id="ARBA00007886"/>
    </source>
</evidence>
<proteinExistence type="inferred from homology"/>
<dbReference type="Proteomes" id="UP000570361">
    <property type="component" value="Unassembled WGS sequence"/>
</dbReference>
<evidence type="ECO:0000256" key="3">
    <source>
        <dbReference type="ARBA" id="ARBA00022544"/>
    </source>
</evidence>
<comment type="subcellular location">
    <subcellularLocation>
        <location evidence="1">Membrane</location>
        <topology evidence="1">Lipid-anchor</topology>
    </subcellularLocation>
</comment>
<evidence type="ECO:0000256" key="1">
    <source>
        <dbReference type="ARBA" id="ARBA00004635"/>
    </source>
</evidence>
<dbReference type="InterPro" id="IPR008844">
    <property type="entry name" value="Spore_GerAC-like"/>
</dbReference>
<dbReference type="GO" id="GO:0009847">
    <property type="term" value="P:spore germination"/>
    <property type="evidence" value="ECO:0007669"/>
    <property type="project" value="InterPro"/>
</dbReference>